<dbReference type="InterPro" id="IPR031833">
    <property type="entry name" value="DUF4748"/>
</dbReference>
<organism evidence="3 4">
    <name type="scientific">Danionella cerebrum</name>
    <dbReference type="NCBI Taxonomy" id="2873325"/>
    <lineage>
        <taxon>Eukaryota</taxon>
        <taxon>Metazoa</taxon>
        <taxon>Chordata</taxon>
        <taxon>Craniata</taxon>
        <taxon>Vertebrata</taxon>
        <taxon>Euteleostomi</taxon>
        <taxon>Actinopterygii</taxon>
        <taxon>Neopterygii</taxon>
        <taxon>Teleostei</taxon>
        <taxon>Ostariophysi</taxon>
        <taxon>Cypriniformes</taxon>
        <taxon>Danionidae</taxon>
        <taxon>Danioninae</taxon>
        <taxon>Danionella</taxon>
    </lineage>
</organism>
<dbReference type="OrthoDB" id="6706212at2759"/>
<evidence type="ECO:0000256" key="2">
    <source>
        <dbReference type="SAM" id="Phobius"/>
    </source>
</evidence>
<keyword evidence="2" id="KW-0472">Membrane</keyword>
<dbReference type="AlphaFoldDB" id="A0A553PYM4"/>
<dbReference type="Pfam" id="PF15932">
    <property type="entry name" value="DUF4748"/>
    <property type="match status" value="1"/>
</dbReference>
<evidence type="ECO:0000256" key="1">
    <source>
        <dbReference type="SAM" id="MobiDB-lite"/>
    </source>
</evidence>
<keyword evidence="2" id="KW-0812">Transmembrane</keyword>
<dbReference type="EMBL" id="SRMA01026535">
    <property type="protein sequence ID" value="TRY82793.1"/>
    <property type="molecule type" value="Genomic_DNA"/>
</dbReference>
<feature type="transmembrane region" description="Helical" evidence="2">
    <location>
        <begin position="101"/>
        <end position="119"/>
    </location>
</feature>
<keyword evidence="2" id="KW-1133">Transmembrane helix</keyword>
<name>A0A553PYM4_9TELE</name>
<sequence>MAARYRILLRSSLRGSYRIPSSLAMNRWMQRVCFIRLQPNAPHSKHYTSQTHTKLQSQSFTNTQRTTEKNTGQQQNQNQEEEVDEGPYIPKRKAKNPMMQVGLAWMIGMPAGIIGFFLTKRQVDKDRLKQLRIRQRMRKAIEEESRSSIHLNAATRTP</sequence>
<gene>
    <name evidence="3" type="ORF">DNTS_025565</name>
</gene>
<protein>
    <submittedName>
        <fullName evidence="3">Uncharacterized protein</fullName>
    </submittedName>
</protein>
<dbReference type="STRING" id="623744.A0A553PYM4"/>
<evidence type="ECO:0000313" key="4">
    <source>
        <dbReference type="Proteomes" id="UP000316079"/>
    </source>
</evidence>
<evidence type="ECO:0000313" key="3">
    <source>
        <dbReference type="EMBL" id="TRY82793.1"/>
    </source>
</evidence>
<proteinExistence type="predicted"/>
<feature type="compositionally biased region" description="Polar residues" evidence="1">
    <location>
        <begin position="47"/>
        <end position="72"/>
    </location>
</feature>
<reference evidence="3 4" key="1">
    <citation type="journal article" date="2019" name="Sci. Data">
        <title>Hybrid genome assembly and annotation of Danionella translucida.</title>
        <authorList>
            <person name="Kadobianskyi M."/>
            <person name="Schulze L."/>
            <person name="Schuelke M."/>
            <person name="Judkewitz B."/>
        </authorList>
    </citation>
    <scope>NUCLEOTIDE SEQUENCE [LARGE SCALE GENOMIC DNA]</scope>
    <source>
        <strain evidence="3 4">Bolton</strain>
    </source>
</reference>
<keyword evidence="4" id="KW-1185">Reference proteome</keyword>
<comment type="caution">
    <text evidence="3">The sequence shown here is derived from an EMBL/GenBank/DDBJ whole genome shotgun (WGS) entry which is preliminary data.</text>
</comment>
<accession>A0A553PYM4</accession>
<feature type="region of interest" description="Disordered" evidence="1">
    <location>
        <begin position="44"/>
        <end position="92"/>
    </location>
</feature>
<dbReference type="Proteomes" id="UP000316079">
    <property type="component" value="Unassembled WGS sequence"/>
</dbReference>